<dbReference type="EMBL" id="JAHRIP010024638">
    <property type="protein sequence ID" value="MEQ2289759.1"/>
    <property type="molecule type" value="Genomic_DNA"/>
</dbReference>
<keyword evidence="2" id="KW-1185">Reference proteome</keyword>
<accession>A0ABV0Y7Z7</accession>
<gene>
    <name evidence="1" type="ORF">AMECASPLE_036538</name>
</gene>
<evidence type="ECO:0000313" key="1">
    <source>
        <dbReference type="EMBL" id="MEQ2289759.1"/>
    </source>
</evidence>
<protein>
    <submittedName>
        <fullName evidence="1">Uncharacterized protein</fullName>
    </submittedName>
</protein>
<reference evidence="1 2" key="1">
    <citation type="submission" date="2021-06" db="EMBL/GenBank/DDBJ databases">
        <authorList>
            <person name="Palmer J.M."/>
        </authorList>
    </citation>
    <scope>NUCLEOTIDE SEQUENCE [LARGE SCALE GENOMIC DNA]</scope>
    <source>
        <strain evidence="1 2">AS_MEX2019</strain>
        <tissue evidence="1">Muscle</tissue>
    </source>
</reference>
<dbReference type="Proteomes" id="UP001469553">
    <property type="component" value="Unassembled WGS sequence"/>
</dbReference>
<comment type="caution">
    <text evidence="1">The sequence shown here is derived from an EMBL/GenBank/DDBJ whole genome shotgun (WGS) entry which is preliminary data.</text>
</comment>
<proteinExistence type="predicted"/>
<name>A0ABV0Y7Z7_9TELE</name>
<evidence type="ECO:0000313" key="2">
    <source>
        <dbReference type="Proteomes" id="UP001469553"/>
    </source>
</evidence>
<sequence length="99" mass="10684">MAGTKTTLLLLKPRLNCHHNVVEGFECSNDPTSYVVWGLNAPGTVSNGKRSLGDRSDKEQFKKNLQEEHKIDACDVAQDSGAGLSSTLEWPTKRGAGLG</sequence>
<organism evidence="1 2">
    <name type="scientific">Ameca splendens</name>
    <dbReference type="NCBI Taxonomy" id="208324"/>
    <lineage>
        <taxon>Eukaryota</taxon>
        <taxon>Metazoa</taxon>
        <taxon>Chordata</taxon>
        <taxon>Craniata</taxon>
        <taxon>Vertebrata</taxon>
        <taxon>Euteleostomi</taxon>
        <taxon>Actinopterygii</taxon>
        <taxon>Neopterygii</taxon>
        <taxon>Teleostei</taxon>
        <taxon>Neoteleostei</taxon>
        <taxon>Acanthomorphata</taxon>
        <taxon>Ovalentaria</taxon>
        <taxon>Atherinomorphae</taxon>
        <taxon>Cyprinodontiformes</taxon>
        <taxon>Goodeidae</taxon>
        <taxon>Ameca</taxon>
    </lineage>
</organism>